<evidence type="ECO:0000313" key="3">
    <source>
        <dbReference type="EMBL" id="KIM80945.1"/>
    </source>
</evidence>
<feature type="region of interest" description="Disordered" evidence="1">
    <location>
        <begin position="64"/>
        <end position="83"/>
    </location>
</feature>
<dbReference type="HOGENOM" id="CLU_038184_0_0_1"/>
<feature type="compositionally biased region" description="Polar residues" evidence="1">
    <location>
        <begin position="11"/>
        <end position="21"/>
    </location>
</feature>
<dbReference type="InParanoid" id="A0A0C3F895"/>
<dbReference type="CDD" id="cd17080">
    <property type="entry name" value="Ubl_SLD2_Esc2_like"/>
    <property type="match status" value="1"/>
</dbReference>
<dbReference type="AlphaFoldDB" id="A0A0C3F895"/>
<dbReference type="Gene3D" id="3.10.20.90">
    <property type="entry name" value="Phosphatidylinositol 3-kinase Catalytic Subunit, Chain A, domain 1"/>
    <property type="match status" value="2"/>
</dbReference>
<feature type="non-terminal residue" evidence="3">
    <location>
        <position position="1"/>
    </location>
</feature>
<protein>
    <recommendedName>
        <fullName evidence="2">Rad60/SUMO-like domain-containing protein</fullName>
    </recommendedName>
</protein>
<feature type="domain" description="Rad60/SUMO-like" evidence="2">
    <location>
        <begin position="257"/>
        <end position="335"/>
    </location>
</feature>
<accession>A0A0C3F895</accession>
<gene>
    <name evidence="3" type="ORF">PILCRDRAFT_821804</name>
</gene>
<dbReference type="InterPro" id="IPR022617">
    <property type="entry name" value="Rad60/SUMO-like_dom"/>
</dbReference>
<evidence type="ECO:0000256" key="1">
    <source>
        <dbReference type="SAM" id="MobiDB-lite"/>
    </source>
</evidence>
<dbReference type="SUPFAM" id="SSF54236">
    <property type="entry name" value="Ubiquitin-like"/>
    <property type="match status" value="1"/>
</dbReference>
<dbReference type="Proteomes" id="UP000054166">
    <property type="component" value="Unassembled WGS sequence"/>
</dbReference>
<evidence type="ECO:0000313" key="4">
    <source>
        <dbReference type="Proteomes" id="UP000054166"/>
    </source>
</evidence>
<dbReference type="InterPro" id="IPR029071">
    <property type="entry name" value="Ubiquitin-like_domsf"/>
</dbReference>
<feature type="region of interest" description="Disordered" evidence="1">
    <location>
        <begin position="207"/>
        <end position="253"/>
    </location>
</feature>
<keyword evidence="4" id="KW-1185">Reference proteome</keyword>
<sequence>LSSEDEDNDNEALQSIDNTPNGKRAGKAAGKRKREPTRSRSITPPPPIALHQIQYARNLVRQTLDSGPRAPSPTWLTADDSNDNITLDPELAKIAREIRTAPTTTAAWGEGTGGGPEVVTVKVKWQPHPLDDAARPGVWGFKMKRHDNFKQVFDETADSAGVLSSNLIVSYEGKRLFSSATPHSIRIWAEAELEACDKTTYEYIRTHRHQRSLSPSRDHPGAGISGADGPSRSSTQDLSDASDAEPQDSQDSQTFKLILRSALTSKDITLTVRPTTTCGAIVKAFLKSAGLSDKYPGQGGMGGKVPMLCLDGEKLNPGSEIGDAELEDGDLIEVVGL</sequence>
<name>A0A0C3F895_PILCF</name>
<dbReference type="STRING" id="765440.A0A0C3F895"/>
<organism evidence="3 4">
    <name type="scientific">Piloderma croceum (strain F 1598)</name>
    <dbReference type="NCBI Taxonomy" id="765440"/>
    <lineage>
        <taxon>Eukaryota</taxon>
        <taxon>Fungi</taxon>
        <taxon>Dikarya</taxon>
        <taxon>Basidiomycota</taxon>
        <taxon>Agaricomycotina</taxon>
        <taxon>Agaricomycetes</taxon>
        <taxon>Agaricomycetidae</taxon>
        <taxon>Atheliales</taxon>
        <taxon>Atheliaceae</taxon>
        <taxon>Piloderma</taxon>
    </lineage>
</organism>
<dbReference type="Pfam" id="PF11976">
    <property type="entry name" value="Rad60-SLD"/>
    <property type="match status" value="1"/>
</dbReference>
<dbReference type="EMBL" id="KN833001">
    <property type="protein sequence ID" value="KIM80945.1"/>
    <property type="molecule type" value="Genomic_DNA"/>
</dbReference>
<feature type="compositionally biased region" description="Basic residues" evidence="1">
    <location>
        <begin position="24"/>
        <end position="35"/>
    </location>
</feature>
<dbReference type="OrthoDB" id="3365399at2759"/>
<feature type="region of interest" description="Disordered" evidence="1">
    <location>
        <begin position="1"/>
        <end position="48"/>
    </location>
</feature>
<evidence type="ECO:0000259" key="2">
    <source>
        <dbReference type="Pfam" id="PF11976"/>
    </source>
</evidence>
<proteinExistence type="predicted"/>
<feature type="compositionally biased region" description="Acidic residues" evidence="1">
    <location>
        <begin position="1"/>
        <end position="10"/>
    </location>
</feature>
<reference evidence="4" key="2">
    <citation type="submission" date="2015-01" db="EMBL/GenBank/DDBJ databases">
        <title>Evolutionary Origins and Diversification of the Mycorrhizal Mutualists.</title>
        <authorList>
            <consortium name="DOE Joint Genome Institute"/>
            <consortium name="Mycorrhizal Genomics Consortium"/>
            <person name="Kohler A."/>
            <person name="Kuo A."/>
            <person name="Nagy L.G."/>
            <person name="Floudas D."/>
            <person name="Copeland A."/>
            <person name="Barry K.W."/>
            <person name="Cichocki N."/>
            <person name="Veneault-Fourrey C."/>
            <person name="LaButti K."/>
            <person name="Lindquist E.A."/>
            <person name="Lipzen A."/>
            <person name="Lundell T."/>
            <person name="Morin E."/>
            <person name="Murat C."/>
            <person name="Riley R."/>
            <person name="Ohm R."/>
            <person name="Sun H."/>
            <person name="Tunlid A."/>
            <person name="Henrissat B."/>
            <person name="Grigoriev I.V."/>
            <person name="Hibbett D.S."/>
            <person name="Martin F."/>
        </authorList>
    </citation>
    <scope>NUCLEOTIDE SEQUENCE [LARGE SCALE GENOMIC DNA]</scope>
    <source>
        <strain evidence="4">F 1598</strain>
    </source>
</reference>
<reference evidence="3 4" key="1">
    <citation type="submission" date="2014-04" db="EMBL/GenBank/DDBJ databases">
        <authorList>
            <consortium name="DOE Joint Genome Institute"/>
            <person name="Kuo A."/>
            <person name="Tarkka M."/>
            <person name="Buscot F."/>
            <person name="Kohler A."/>
            <person name="Nagy L.G."/>
            <person name="Floudas D."/>
            <person name="Copeland A."/>
            <person name="Barry K.W."/>
            <person name="Cichocki N."/>
            <person name="Veneault-Fourrey C."/>
            <person name="LaButti K."/>
            <person name="Lindquist E.A."/>
            <person name="Lipzen A."/>
            <person name="Lundell T."/>
            <person name="Morin E."/>
            <person name="Murat C."/>
            <person name="Sun H."/>
            <person name="Tunlid A."/>
            <person name="Henrissat B."/>
            <person name="Grigoriev I.V."/>
            <person name="Hibbett D.S."/>
            <person name="Martin F."/>
            <person name="Nordberg H.P."/>
            <person name="Cantor M.N."/>
            <person name="Hua S.X."/>
        </authorList>
    </citation>
    <scope>NUCLEOTIDE SEQUENCE [LARGE SCALE GENOMIC DNA]</scope>
    <source>
        <strain evidence="3 4">F 1598</strain>
    </source>
</reference>